<reference evidence="2" key="1">
    <citation type="submission" date="2019-11" db="EMBL/GenBank/DDBJ databases">
        <authorList>
            <person name="Feng L."/>
        </authorList>
    </citation>
    <scope>NUCLEOTIDE SEQUENCE</scope>
    <source>
        <strain evidence="2">CTertiumLFYP3</strain>
    </source>
</reference>
<protein>
    <submittedName>
        <fullName evidence="2">Uncharacterized protein</fullName>
    </submittedName>
</protein>
<dbReference type="RefSeq" id="WP_156625319.1">
    <property type="nucleotide sequence ID" value="NZ_CACRTO010000008.1"/>
</dbReference>
<name>A0A6N3A1Q3_9CLOT</name>
<gene>
    <name evidence="2" type="ORF">CTLFYP3_00855</name>
</gene>
<keyword evidence="1" id="KW-1133">Transmembrane helix</keyword>
<organism evidence="2">
    <name type="scientific">Clostridium tertium</name>
    <dbReference type="NCBI Taxonomy" id="1559"/>
    <lineage>
        <taxon>Bacteria</taxon>
        <taxon>Bacillati</taxon>
        <taxon>Bacillota</taxon>
        <taxon>Clostridia</taxon>
        <taxon>Eubacteriales</taxon>
        <taxon>Clostridiaceae</taxon>
        <taxon>Clostridium</taxon>
    </lineage>
</organism>
<evidence type="ECO:0000313" key="2">
    <source>
        <dbReference type="EMBL" id="VYT86005.1"/>
    </source>
</evidence>
<dbReference type="AlphaFoldDB" id="A0A6N3A1Q3"/>
<accession>A0A6N3A1Q3</accession>
<evidence type="ECO:0000256" key="1">
    <source>
        <dbReference type="SAM" id="Phobius"/>
    </source>
</evidence>
<keyword evidence="1" id="KW-0812">Transmembrane</keyword>
<proteinExistence type="predicted"/>
<dbReference type="EMBL" id="CACRTO010000008">
    <property type="protein sequence ID" value="VYT86005.1"/>
    <property type="molecule type" value="Genomic_DNA"/>
</dbReference>
<sequence length="508" mass="57525">MSELKISYSQLSSVSRYSKNAAKDLTNYSERLSKEPIKYLDKLTRGHSNLTSSSVGYINTKQSLLKKKIERLEDFSDEIKKFSENVKETDKGVAKRINTLYKSFKNNNKSRLNISPVSEFFTWLGTNLVNSTELGRWVSSAFNHIKNKWDNFYDHMEIWYRTGGGKYIIKAIGSALLAAATIAGLFVSGIGVIAIIAGVITIYNSLTKSYYNYKAYNNNGEDPAWAHRYGKIDSFSGHLRESSNSKFASKLARAWDFTDGVVSLLVLGKDIGKIGKSIVEFGKKKNLNSLKTLFGTTGKKNSVGIVGEKFMIRSIKDDGTIWKMNPKSFFNGCVSLKNDGKFRGEVFKSLGTLWGEFKGLIGYKKAFFKQGTQVFKELLSADTLKRNRSKGIMKNASKEGLINIKNYIKDCYTEKFKKINDQKIKGGKFKEFIVKGTQKINTVYELAENTIVKEKRGKIFHPNVYKLINLPKDFSKKIDLITGNNVKPMKFNKLDFNINIKHIPIVNF</sequence>
<feature type="transmembrane region" description="Helical" evidence="1">
    <location>
        <begin position="176"/>
        <end position="203"/>
    </location>
</feature>
<keyword evidence="1" id="KW-0472">Membrane</keyword>